<accession>A0A7Y0HFQ2</accession>
<dbReference type="GO" id="GO:0016020">
    <property type="term" value="C:membrane"/>
    <property type="evidence" value="ECO:0007669"/>
    <property type="project" value="UniProtKB-SubCell"/>
</dbReference>
<evidence type="ECO:0000313" key="8">
    <source>
        <dbReference type="Proteomes" id="UP000539372"/>
    </source>
</evidence>
<dbReference type="RefSeq" id="WP_169626477.1">
    <property type="nucleotide sequence ID" value="NZ_JABBNT010000005.1"/>
</dbReference>
<protein>
    <submittedName>
        <fullName evidence="7">ETC complex I subunit</fullName>
    </submittedName>
</protein>
<evidence type="ECO:0000256" key="1">
    <source>
        <dbReference type="ARBA" id="ARBA00004370"/>
    </source>
</evidence>
<organism evidence="7 8">
    <name type="scientific">Pacificispira spongiicola</name>
    <dbReference type="NCBI Taxonomy" id="2729598"/>
    <lineage>
        <taxon>Bacteria</taxon>
        <taxon>Pseudomonadati</taxon>
        <taxon>Pseudomonadota</taxon>
        <taxon>Alphaproteobacteria</taxon>
        <taxon>Rhodospirillales</taxon>
        <taxon>Rhodospirillaceae</taxon>
        <taxon>Pacificispira</taxon>
    </lineage>
</organism>
<evidence type="ECO:0000256" key="6">
    <source>
        <dbReference type="ARBA" id="ARBA00023136"/>
    </source>
</evidence>
<evidence type="ECO:0000256" key="3">
    <source>
        <dbReference type="ARBA" id="ARBA00022660"/>
    </source>
</evidence>
<comment type="caution">
    <text evidence="7">The sequence shown here is derived from an EMBL/GenBank/DDBJ whole genome shotgun (WGS) entry which is preliminary data.</text>
</comment>
<dbReference type="AlphaFoldDB" id="A0A7Y0HFQ2"/>
<reference evidence="7 8" key="1">
    <citation type="submission" date="2020-04" db="EMBL/GenBank/DDBJ databases">
        <title>Rhodospirillaceae bacterium KN72 isolated from deep sea.</title>
        <authorList>
            <person name="Zhang D.-C."/>
        </authorList>
    </citation>
    <scope>NUCLEOTIDE SEQUENCE [LARGE SCALE GENOMIC DNA]</scope>
    <source>
        <strain evidence="7 8">KN72</strain>
    </source>
</reference>
<name>A0A7Y0HFQ2_9PROT</name>
<dbReference type="PANTHER" id="PTHR12219">
    <property type="entry name" value="NADH-UBIQUINONE OXIDOREDUCTASE"/>
    <property type="match status" value="1"/>
</dbReference>
<evidence type="ECO:0000256" key="2">
    <source>
        <dbReference type="ARBA" id="ARBA00022448"/>
    </source>
</evidence>
<dbReference type="PANTHER" id="PTHR12219:SF8">
    <property type="entry name" value="NADH DEHYDROGENASE [UBIQUINONE] IRON-SULFUR PROTEIN 4, MITOCHONDRIAL"/>
    <property type="match status" value="1"/>
</dbReference>
<evidence type="ECO:0000256" key="4">
    <source>
        <dbReference type="ARBA" id="ARBA00022946"/>
    </source>
</evidence>
<dbReference type="EMBL" id="JABBNT010000005">
    <property type="protein sequence ID" value="NMM46086.1"/>
    <property type="molecule type" value="Genomic_DNA"/>
</dbReference>
<dbReference type="Gene3D" id="3.30.160.190">
    <property type="entry name" value="atu1810 like domain"/>
    <property type="match status" value="1"/>
</dbReference>
<dbReference type="Pfam" id="PF04800">
    <property type="entry name" value="NDUS4"/>
    <property type="match status" value="1"/>
</dbReference>
<keyword evidence="4" id="KW-0809">Transit peptide</keyword>
<dbReference type="InterPro" id="IPR038532">
    <property type="entry name" value="NDUFS4-like_sf"/>
</dbReference>
<gene>
    <name evidence="7" type="ORF">HH303_16455</name>
</gene>
<keyword evidence="2" id="KW-0813">Transport</keyword>
<keyword evidence="5" id="KW-0249">Electron transport</keyword>
<comment type="subcellular location">
    <subcellularLocation>
        <location evidence="1">Membrane</location>
    </subcellularLocation>
</comment>
<evidence type="ECO:0000256" key="5">
    <source>
        <dbReference type="ARBA" id="ARBA00022982"/>
    </source>
</evidence>
<dbReference type="InterPro" id="IPR006885">
    <property type="entry name" value="NADH_UbQ_FeS_4_mit-like"/>
</dbReference>
<proteinExistence type="predicted"/>
<dbReference type="GO" id="GO:0022900">
    <property type="term" value="P:electron transport chain"/>
    <property type="evidence" value="ECO:0007669"/>
    <property type="project" value="InterPro"/>
</dbReference>
<keyword evidence="3" id="KW-0679">Respiratory chain</keyword>
<keyword evidence="6" id="KW-0472">Membrane</keyword>
<dbReference type="Proteomes" id="UP000539372">
    <property type="component" value="Unassembled WGS sequence"/>
</dbReference>
<evidence type="ECO:0000313" key="7">
    <source>
        <dbReference type="EMBL" id="NMM46086.1"/>
    </source>
</evidence>
<keyword evidence="8" id="KW-1185">Reference proteome</keyword>
<sequence length="101" mass="11772">MEVRIFKPAKTAMQSGRGKTKDWIVEFEPTDASRPDPLMGWVGSADTRKQVRLSFETEEEAVAYAKKQGYSYTVEKPKSRRIKPKAYADNFAYDRRRPWTH</sequence>